<evidence type="ECO:0000313" key="8">
    <source>
        <dbReference type="Proteomes" id="UP000319210"/>
    </source>
</evidence>
<keyword evidence="4" id="KW-0347">Helicase</keyword>
<keyword evidence="5" id="KW-0067">ATP-binding</keyword>
<gene>
    <name evidence="7" type="ORF">SCA03_63900</name>
</gene>
<evidence type="ECO:0000313" key="7">
    <source>
        <dbReference type="EMBL" id="GEB53839.1"/>
    </source>
</evidence>
<dbReference type="OrthoDB" id="3197455at2"/>
<dbReference type="RefSeq" id="WP_086813921.1">
    <property type="nucleotide sequence ID" value="NZ_BJMM01000066.1"/>
</dbReference>
<dbReference type="InterPro" id="IPR011009">
    <property type="entry name" value="Kinase-like_dom_sf"/>
</dbReference>
<dbReference type="Gene3D" id="3.40.50.300">
    <property type="entry name" value="P-loop containing nucleotide triphosphate hydrolases"/>
    <property type="match status" value="2"/>
</dbReference>
<dbReference type="SUPFAM" id="SSF52540">
    <property type="entry name" value="P-loop containing nucleoside triphosphate hydrolases"/>
    <property type="match status" value="1"/>
</dbReference>
<feature type="domain" description="Protein kinase" evidence="6">
    <location>
        <begin position="1"/>
        <end position="350"/>
    </location>
</feature>
<evidence type="ECO:0000256" key="2">
    <source>
        <dbReference type="ARBA" id="ARBA00022741"/>
    </source>
</evidence>
<dbReference type="AlphaFoldDB" id="A0A4Y3R8Z9"/>
<evidence type="ECO:0000259" key="6">
    <source>
        <dbReference type="PROSITE" id="PS50011"/>
    </source>
</evidence>
<keyword evidence="8" id="KW-1185">Reference proteome</keyword>
<comment type="caution">
    <text evidence="7">The sequence shown here is derived from an EMBL/GenBank/DDBJ whole genome shotgun (WGS) entry which is preliminary data.</text>
</comment>
<dbReference type="GO" id="GO:0005524">
    <property type="term" value="F:ATP binding"/>
    <property type="evidence" value="ECO:0007669"/>
    <property type="project" value="UniProtKB-KW"/>
</dbReference>
<evidence type="ECO:0000256" key="5">
    <source>
        <dbReference type="ARBA" id="ARBA00022840"/>
    </source>
</evidence>
<reference evidence="7 8" key="1">
    <citation type="submission" date="2019-06" db="EMBL/GenBank/DDBJ databases">
        <title>Whole genome shotgun sequence of Streptomyces cacaoi subsp. cacaoi NBRC 12748.</title>
        <authorList>
            <person name="Hosoyama A."/>
            <person name="Uohara A."/>
            <person name="Ohji S."/>
            <person name="Ichikawa N."/>
        </authorList>
    </citation>
    <scope>NUCLEOTIDE SEQUENCE [LARGE SCALE GENOMIC DNA]</scope>
    <source>
        <strain evidence="7 8">NBRC 12748</strain>
    </source>
</reference>
<dbReference type="EMBL" id="BJMM01000066">
    <property type="protein sequence ID" value="GEB53839.1"/>
    <property type="molecule type" value="Genomic_DNA"/>
</dbReference>
<dbReference type="GO" id="GO:0043139">
    <property type="term" value="F:5'-3' DNA helicase activity"/>
    <property type="evidence" value="ECO:0007669"/>
    <property type="project" value="TreeGrafter"/>
</dbReference>
<dbReference type="InterPro" id="IPR047187">
    <property type="entry name" value="SF1_C_Upf1"/>
</dbReference>
<dbReference type="Proteomes" id="UP000319210">
    <property type="component" value="Unassembled WGS sequence"/>
</dbReference>
<dbReference type="CDD" id="cd18808">
    <property type="entry name" value="SF1_C_Upf1"/>
    <property type="match status" value="1"/>
</dbReference>
<dbReference type="PANTHER" id="PTHR43788">
    <property type="entry name" value="DNA2/NAM7 HELICASE FAMILY MEMBER"/>
    <property type="match status" value="1"/>
</dbReference>
<dbReference type="Pfam" id="PF13086">
    <property type="entry name" value="AAA_11"/>
    <property type="match status" value="2"/>
</dbReference>
<comment type="similarity">
    <text evidence="1">Belongs to the DNA2/NAM7 helicase family.</text>
</comment>
<dbReference type="GO" id="GO:0016787">
    <property type="term" value="F:hydrolase activity"/>
    <property type="evidence" value="ECO:0007669"/>
    <property type="project" value="UniProtKB-KW"/>
</dbReference>
<dbReference type="Pfam" id="PF13087">
    <property type="entry name" value="AAA_12"/>
    <property type="match status" value="1"/>
</dbReference>
<dbReference type="InterPro" id="IPR027417">
    <property type="entry name" value="P-loop_NTPase"/>
</dbReference>
<sequence>MALEDMDRLVTDLFCGPESPYGSFELPGGRPAHGTELLPGTLYRYGLLDRATRTPVTVQFYLGVSGLGERLWKQELRVLQRVAALRHPALPEIQHGGHIEESVTEPFGIRGCAYVVTRSGDGQVYDESDEDYGLRAGYVETIATLRSDRGETVAHFMSLADALSVLHDMGIVHRNIWPGTVGWTQLDGDEYQLVLSRFEMSSLVSNLLRSSLLDSNERAKQARELILAQGGDALAYFSPERIRFLLADGARLEDHRSDVYSLGMMVAEWMTGPIPEELLAEVGAAMAAGPDLDRLLAAAGEVNRHLAAAVHELPGPLRTLLRDMLAWEKPTGRPSATDVVGRLSDHYEHLTSDAEQFTGSDYLLVFVPAESRKTLLKWELVDLDPATEHGRIETVEFILGDLKDARLLHMPGGAAPFVPGQEVEKLYAADQLLLGRDIGWFCRPFAPEVGLGRRGGPDERGLLLTYPVQLDSARGRSLRVAADKVRKHRWVPPVRIVASDIDRREMRAELESSPSWRPLMDAVREVAPPTRAERAYGQAFDWLLQFQRTELESRQYPYIAEGAGRQDQVVLRYDEERDQRWRFGSAMATAFANTPGLRPPMGDFFAGAGGEDGAVPVTLRGDDRGAPARHAAFTGDCVEANNETVVVAAGRRTGSVPERGWITLADDFGAWMALSRQEQARWELLDNRVLVEQLAKPNAVHTVRLTKRSGNAEVARALSSTEPLFALQGPPGTGKTEVTSDAIVRYLEDERGTRVLVSTQSNFALDNIAERLLRKLGLLEGEAPVAQAGSDVIAVRATGARGESKVHPLVEPFLIHKLAERRQREIVAGARERLREAADESTRRLLADWCEVVEAGLPELIDRLHRAANLVFATCSSATPATLARSAAADIFDWVVIEEAAKAWPTELAIPLARGTRWSLVGDHRQLPAHRRREVLRFLEACAASTDEDLRVHGERQEDYRKVFGLFDNLFVDDPSATVAHPPRHTLRTQYRMRPAIGEIVSRAFYPLVPPEPGEHVDIDAEGMLATGRDDTGVLREPPVLARNTVVWLDTTGLPECSDEPAWCNPGEVRIVNAVVESLRPRPVPGKDGYGDHPIAVLTPYRRQLDLFKSWGEIRPHASTIHAFQGREANAVVVSLVRDQQRGAPEQPWRSIGHLNEPELVNVLFSRAREHLVVVGSFAHFSRYGGAMWADVCALVERYGRVVPAGELGVV</sequence>
<evidence type="ECO:0000256" key="1">
    <source>
        <dbReference type="ARBA" id="ARBA00007913"/>
    </source>
</evidence>
<accession>A0A4Y3R8Z9</accession>
<proteinExistence type="inferred from homology"/>
<dbReference type="GO" id="GO:0004672">
    <property type="term" value="F:protein kinase activity"/>
    <property type="evidence" value="ECO:0007669"/>
    <property type="project" value="InterPro"/>
</dbReference>
<dbReference type="SUPFAM" id="SSF56112">
    <property type="entry name" value="Protein kinase-like (PK-like)"/>
    <property type="match status" value="1"/>
</dbReference>
<keyword evidence="3" id="KW-0378">Hydrolase</keyword>
<dbReference type="InterPro" id="IPR050534">
    <property type="entry name" value="Coronavir_polyprotein_1ab"/>
</dbReference>
<organism evidence="7 8">
    <name type="scientific">Streptomyces cacaoi</name>
    <dbReference type="NCBI Taxonomy" id="1898"/>
    <lineage>
        <taxon>Bacteria</taxon>
        <taxon>Bacillati</taxon>
        <taxon>Actinomycetota</taxon>
        <taxon>Actinomycetes</taxon>
        <taxon>Kitasatosporales</taxon>
        <taxon>Streptomycetaceae</taxon>
        <taxon>Streptomyces</taxon>
    </lineage>
</organism>
<evidence type="ECO:0000256" key="4">
    <source>
        <dbReference type="ARBA" id="ARBA00022806"/>
    </source>
</evidence>
<evidence type="ECO:0000256" key="3">
    <source>
        <dbReference type="ARBA" id="ARBA00022801"/>
    </source>
</evidence>
<dbReference type="InterPro" id="IPR041677">
    <property type="entry name" value="DNA2/NAM7_AAA_11"/>
</dbReference>
<dbReference type="PANTHER" id="PTHR43788:SF8">
    <property type="entry name" value="DNA-BINDING PROTEIN SMUBP-2"/>
    <property type="match status" value="1"/>
</dbReference>
<dbReference type="PROSITE" id="PS50011">
    <property type="entry name" value="PROTEIN_KINASE_DOM"/>
    <property type="match status" value="1"/>
</dbReference>
<keyword evidence="2" id="KW-0547">Nucleotide-binding</keyword>
<dbReference type="InterPro" id="IPR041679">
    <property type="entry name" value="DNA2/NAM7-like_C"/>
</dbReference>
<dbReference type="Gene3D" id="1.10.510.10">
    <property type="entry name" value="Transferase(Phosphotransferase) domain 1"/>
    <property type="match status" value="1"/>
</dbReference>
<name>A0A4Y3R8Z9_STRCI</name>
<protein>
    <recommendedName>
        <fullName evidence="6">Protein kinase domain-containing protein</fullName>
    </recommendedName>
</protein>
<dbReference type="InterPro" id="IPR000719">
    <property type="entry name" value="Prot_kinase_dom"/>
</dbReference>